<evidence type="ECO:0000259" key="1">
    <source>
        <dbReference type="PROSITE" id="PS50181"/>
    </source>
</evidence>
<evidence type="ECO:0000313" key="2">
    <source>
        <dbReference type="EMBL" id="KZT18161.1"/>
    </source>
</evidence>
<gene>
    <name evidence="2" type="ORF">NEOLEDRAFT_1152758</name>
</gene>
<dbReference type="InterPro" id="IPR001810">
    <property type="entry name" value="F-box_dom"/>
</dbReference>
<dbReference type="Proteomes" id="UP000076761">
    <property type="component" value="Unassembled WGS sequence"/>
</dbReference>
<accession>A0A165MCE2</accession>
<reference evidence="2 3" key="1">
    <citation type="journal article" date="2016" name="Mol. Biol. Evol.">
        <title>Comparative Genomics of Early-Diverging Mushroom-Forming Fungi Provides Insights into the Origins of Lignocellulose Decay Capabilities.</title>
        <authorList>
            <person name="Nagy L.G."/>
            <person name="Riley R."/>
            <person name="Tritt A."/>
            <person name="Adam C."/>
            <person name="Daum C."/>
            <person name="Floudas D."/>
            <person name="Sun H."/>
            <person name="Yadav J.S."/>
            <person name="Pangilinan J."/>
            <person name="Larsson K.H."/>
            <person name="Matsuura K."/>
            <person name="Barry K."/>
            <person name="Labutti K."/>
            <person name="Kuo R."/>
            <person name="Ohm R.A."/>
            <person name="Bhattacharya S.S."/>
            <person name="Shirouzu T."/>
            <person name="Yoshinaga Y."/>
            <person name="Martin F.M."/>
            <person name="Grigoriev I.V."/>
            <person name="Hibbett D.S."/>
        </authorList>
    </citation>
    <scope>NUCLEOTIDE SEQUENCE [LARGE SCALE GENOMIC DNA]</scope>
    <source>
        <strain evidence="2 3">HHB14362 ss-1</strain>
    </source>
</reference>
<dbReference type="Pfam" id="PF00646">
    <property type="entry name" value="F-box"/>
    <property type="match status" value="1"/>
</dbReference>
<dbReference type="PROSITE" id="PS50181">
    <property type="entry name" value="FBOX"/>
    <property type="match status" value="1"/>
</dbReference>
<dbReference type="SMART" id="SM00256">
    <property type="entry name" value="FBOX"/>
    <property type="match status" value="1"/>
</dbReference>
<sequence length="632" mass="72217">MKLKLLDLPTELLHRCLHFLDGLDLLKCRRINRLFKSIIKQSTALQYAIELFAACAEDNPLYYLPVSEKLQRLRQRQDAWFGFIRHRIISVDVKHIPSGIYDFTSGVYILGEAPQDMSRITKGLKYICLPSLDDLHDDAEVRVPWRSIETTDLVVDLGMAVQEHDLVAVVTHLKSKVYGSFYRSCCFGWQWKRLLDVALRMGRTVSLHPMYTRDIFIEFIQFSTGKPHPSASKPMFTVLHNVEALGHASIGIEIVGDLLVLLLTFPFSPITEDRLFVYSWKTATRSIVHTAHSGTYTSFTFISPTAIVMVNNHTAVLELFDLSSPEKRLVPVWLSLPALRPECCIARTACRGEPNPAPSGLSHRTGQPFHDKAEDAIIIFNILLQQQPLANPLVAVSLITHRSSLLEWFEEGCQKNETLVVPWARWGPRVTRWFDANDVVTRWVTTTCGQRSASVADAGPSRISVMDFNRYKVKKMMDGKRKLPAGTGIPASTVLDAIEGREKRRMGDCGPFGISVDNWAWEREHYHLGFTPYEEEAEGWEYEEDKERVKMDMVPIEITQDATVWLNCFETYLSDDLGVFENPVESRLPYIETVSRRSYSYDAVLIDEERIIGMHMDEMNERVHNIDIIYMG</sequence>
<protein>
    <recommendedName>
        <fullName evidence="1">F-box domain-containing protein</fullName>
    </recommendedName>
</protein>
<dbReference type="InParanoid" id="A0A165MCE2"/>
<feature type="domain" description="F-box" evidence="1">
    <location>
        <begin position="2"/>
        <end position="48"/>
    </location>
</feature>
<evidence type="ECO:0000313" key="3">
    <source>
        <dbReference type="Proteomes" id="UP000076761"/>
    </source>
</evidence>
<dbReference type="STRING" id="1314782.A0A165MCE2"/>
<dbReference type="AlphaFoldDB" id="A0A165MCE2"/>
<dbReference type="SUPFAM" id="SSF81383">
    <property type="entry name" value="F-box domain"/>
    <property type="match status" value="1"/>
</dbReference>
<name>A0A165MCE2_9AGAM</name>
<dbReference type="EMBL" id="KV425703">
    <property type="protein sequence ID" value="KZT18161.1"/>
    <property type="molecule type" value="Genomic_DNA"/>
</dbReference>
<organism evidence="2 3">
    <name type="scientific">Neolentinus lepideus HHB14362 ss-1</name>
    <dbReference type="NCBI Taxonomy" id="1314782"/>
    <lineage>
        <taxon>Eukaryota</taxon>
        <taxon>Fungi</taxon>
        <taxon>Dikarya</taxon>
        <taxon>Basidiomycota</taxon>
        <taxon>Agaricomycotina</taxon>
        <taxon>Agaricomycetes</taxon>
        <taxon>Gloeophyllales</taxon>
        <taxon>Gloeophyllaceae</taxon>
        <taxon>Neolentinus</taxon>
    </lineage>
</organism>
<dbReference type="OrthoDB" id="2751409at2759"/>
<dbReference type="InterPro" id="IPR036047">
    <property type="entry name" value="F-box-like_dom_sf"/>
</dbReference>
<dbReference type="CDD" id="cd09917">
    <property type="entry name" value="F-box_SF"/>
    <property type="match status" value="1"/>
</dbReference>
<keyword evidence="3" id="KW-1185">Reference proteome</keyword>
<proteinExistence type="predicted"/>